<feature type="chain" id="PRO_5047204172" description="Chitin binding Peritrophin-A domain-containing protein" evidence="1">
    <location>
        <begin position="23"/>
        <end position="56"/>
    </location>
</feature>
<organism evidence="2 3">
    <name type="scientific">Jannaschia pagri</name>
    <dbReference type="NCBI Taxonomy" id="2829797"/>
    <lineage>
        <taxon>Bacteria</taxon>
        <taxon>Pseudomonadati</taxon>
        <taxon>Pseudomonadota</taxon>
        <taxon>Alphaproteobacteria</taxon>
        <taxon>Rhodobacterales</taxon>
        <taxon>Roseobacteraceae</taxon>
        <taxon>Jannaschia</taxon>
    </lineage>
</organism>
<keyword evidence="3" id="KW-1185">Reference proteome</keyword>
<feature type="signal peptide" evidence="1">
    <location>
        <begin position="1"/>
        <end position="22"/>
    </location>
</feature>
<dbReference type="RefSeq" id="WP_220747019.1">
    <property type="nucleotide sequence ID" value="NZ_BPFH01000001.1"/>
</dbReference>
<dbReference type="Proteomes" id="UP000786693">
    <property type="component" value="Unassembled WGS sequence"/>
</dbReference>
<protein>
    <recommendedName>
        <fullName evidence="4">Chitin binding Peritrophin-A domain-containing protein</fullName>
    </recommendedName>
</protein>
<sequence>MTKIKTILAAAALMLAPGIAAAYECNWGKGEQVTMSCAPGSSWDATAGVCTPDATG</sequence>
<proteinExistence type="predicted"/>
<evidence type="ECO:0000313" key="2">
    <source>
        <dbReference type="EMBL" id="GIT93479.1"/>
    </source>
</evidence>
<comment type="caution">
    <text evidence="2">The sequence shown here is derived from an EMBL/GenBank/DDBJ whole genome shotgun (WGS) entry which is preliminary data.</text>
</comment>
<gene>
    <name evidence="2" type="ORF">JANAI62_01020</name>
</gene>
<name>A0ABQ4NGZ6_9RHOB</name>
<reference evidence="2 3" key="1">
    <citation type="submission" date="2021-05" db="EMBL/GenBank/DDBJ databases">
        <title>Bacteria Genome sequencing.</title>
        <authorList>
            <person name="Takabe Y."/>
            <person name="Nakajima Y."/>
            <person name="Suzuki S."/>
            <person name="Shiozaki T."/>
        </authorList>
    </citation>
    <scope>NUCLEOTIDE SEQUENCE [LARGE SCALE GENOMIC DNA]</scope>
    <source>
        <strain evidence="2 3">AI_62</strain>
    </source>
</reference>
<evidence type="ECO:0000256" key="1">
    <source>
        <dbReference type="SAM" id="SignalP"/>
    </source>
</evidence>
<keyword evidence="1" id="KW-0732">Signal</keyword>
<dbReference type="EMBL" id="BPFH01000001">
    <property type="protein sequence ID" value="GIT93479.1"/>
    <property type="molecule type" value="Genomic_DNA"/>
</dbReference>
<accession>A0ABQ4NGZ6</accession>
<evidence type="ECO:0008006" key="4">
    <source>
        <dbReference type="Google" id="ProtNLM"/>
    </source>
</evidence>
<evidence type="ECO:0000313" key="3">
    <source>
        <dbReference type="Proteomes" id="UP000786693"/>
    </source>
</evidence>